<proteinExistence type="predicted"/>
<evidence type="ECO:0000256" key="2">
    <source>
        <dbReference type="SAM" id="Phobius"/>
    </source>
</evidence>
<evidence type="ECO:0000256" key="1">
    <source>
        <dbReference type="SAM" id="MobiDB-lite"/>
    </source>
</evidence>
<dbReference type="OrthoDB" id="257839at2"/>
<sequence length="345" mass="38136" precursor="true">MSENVNDLLSDWLDDENPESKSSKDEIVEGSSEAVADTLVVHGLLADQGRRDDEQEALRLRNVMERIDSEGDAESVSLAKARLPSGRRRFAILTSGLTIAAAVLVMFVVLGPQQNVSAAMASLEKVIEAAAKPFDRSYRVSVIEEYPRGKKPRNLSQQAWEREAEEQIDGAELFVRGANQFVLTVMLRSGVMRTSGCDGEVSWAFRENGPVHVSTDLSRFRSGMPGGQQDLPFMNMHAHLSQLLNGYEVELTEEQDAANDGTVLSQLVGERQSRDVRGPKQIEIWFDAVSGTVHKMVLDGLPRGRGGPKSVMLELEDQSDLAPNFFSHEAHHEPGKRIREEGGQR</sequence>
<feature type="region of interest" description="Disordered" evidence="1">
    <location>
        <begin position="1"/>
        <end position="31"/>
    </location>
</feature>
<dbReference type="AlphaFoldDB" id="A0A518HN39"/>
<keyword evidence="2" id="KW-1133">Transmembrane helix</keyword>
<protein>
    <submittedName>
        <fullName evidence="3">Uncharacterized protein</fullName>
    </submittedName>
</protein>
<keyword evidence="4" id="KW-1185">Reference proteome</keyword>
<evidence type="ECO:0000313" key="4">
    <source>
        <dbReference type="Proteomes" id="UP000319004"/>
    </source>
</evidence>
<gene>
    <name evidence="3" type="ORF">Enr13x_21110</name>
</gene>
<dbReference type="KEGG" id="snep:Enr13x_21110"/>
<organism evidence="3 4">
    <name type="scientific">Stieleria neptunia</name>
    <dbReference type="NCBI Taxonomy" id="2527979"/>
    <lineage>
        <taxon>Bacteria</taxon>
        <taxon>Pseudomonadati</taxon>
        <taxon>Planctomycetota</taxon>
        <taxon>Planctomycetia</taxon>
        <taxon>Pirellulales</taxon>
        <taxon>Pirellulaceae</taxon>
        <taxon>Stieleria</taxon>
    </lineage>
</organism>
<dbReference type="Proteomes" id="UP000319004">
    <property type="component" value="Chromosome"/>
</dbReference>
<keyword evidence="2" id="KW-0812">Transmembrane</keyword>
<evidence type="ECO:0000313" key="3">
    <source>
        <dbReference type="EMBL" id="QDV42266.1"/>
    </source>
</evidence>
<keyword evidence="2" id="KW-0472">Membrane</keyword>
<dbReference type="EMBL" id="CP037423">
    <property type="protein sequence ID" value="QDV42266.1"/>
    <property type="molecule type" value="Genomic_DNA"/>
</dbReference>
<feature type="transmembrane region" description="Helical" evidence="2">
    <location>
        <begin position="90"/>
        <end position="110"/>
    </location>
</feature>
<reference evidence="3 4" key="1">
    <citation type="submission" date="2019-03" db="EMBL/GenBank/DDBJ databases">
        <title>Deep-cultivation of Planctomycetes and their phenomic and genomic characterization uncovers novel biology.</title>
        <authorList>
            <person name="Wiegand S."/>
            <person name="Jogler M."/>
            <person name="Boedeker C."/>
            <person name="Pinto D."/>
            <person name="Vollmers J."/>
            <person name="Rivas-Marin E."/>
            <person name="Kohn T."/>
            <person name="Peeters S.H."/>
            <person name="Heuer A."/>
            <person name="Rast P."/>
            <person name="Oberbeckmann S."/>
            <person name="Bunk B."/>
            <person name="Jeske O."/>
            <person name="Meyerdierks A."/>
            <person name="Storesund J.E."/>
            <person name="Kallscheuer N."/>
            <person name="Luecker S."/>
            <person name="Lage O.M."/>
            <person name="Pohl T."/>
            <person name="Merkel B.J."/>
            <person name="Hornburger P."/>
            <person name="Mueller R.-W."/>
            <person name="Bruemmer F."/>
            <person name="Labrenz M."/>
            <person name="Spormann A.M."/>
            <person name="Op den Camp H."/>
            <person name="Overmann J."/>
            <person name="Amann R."/>
            <person name="Jetten M.S.M."/>
            <person name="Mascher T."/>
            <person name="Medema M.H."/>
            <person name="Devos D.P."/>
            <person name="Kaster A.-K."/>
            <person name="Ovreas L."/>
            <person name="Rohde M."/>
            <person name="Galperin M.Y."/>
            <person name="Jogler C."/>
        </authorList>
    </citation>
    <scope>NUCLEOTIDE SEQUENCE [LARGE SCALE GENOMIC DNA]</scope>
    <source>
        <strain evidence="3 4">Enr13</strain>
    </source>
</reference>
<dbReference type="RefSeq" id="WP_145385925.1">
    <property type="nucleotide sequence ID" value="NZ_CP037423.1"/>
</dbReference>
<feature type="compositionally biased region" description="Basic and acidic residues" evidence="1">
    <location>
        <begin position="18"/>
        <end position="27"/>
    </location>
</feature>
<accession>A0A518HN39</accession>
<name>A0A518HN39_9BACT</name>